<dbReference type="InterPro" id="IPR050266">
    <property type="entry name" value="AB_hydrolase_sf"/>
</dbReference>
<dbReference type="InterPro" id="IPR005945">
    <property type="entry name" value="Pro_imino_pep"/>
</dbReference>
<dbReference type="NCBIfam" id="TIGR01250">
    <property type="entry name" value="pro_imino_pep_2"/>
    <property type="match status" value="1"/>
</dbReference>
<reference evidence="4" key="1">
    <citation type="submission" date="2020-05" db="EMBL/GenBank/DDBJ databases">
        <title>Mycena genomes resolve the evolution of fungal bioluminescence.</title>
        <authorList>
            <person name="Tsai I.J."/>
        </authorList>
    </citation>
    <scope>NUCLEOTIDE SEQUENCE</scope>
    <source>
        <strain evidence="4">CCC161011</strain>
    </source>
</reference>
<evidence type="ECO:0000256" key="2">
    <source>
        <dbReference type="ARBA" id="ARBA00022801"/>
    </source>
</evidence>
<dbReference type="PIRSF" id="PIRSF005539">
    <property type="entry name" value="Pept_S33_TRI_F1"/>
    <property type="match status" value="1"/>
</dbReference>
<dbReference type="PRINTS" id="PR00793">
    <property type="entry name" value="PROAMNOPTASE"/>
</dbReference>
<dbReference type="GO" id="GO:0008233">
    <property type="term" value="F:peptidase activity"/>
    <property type="evidence" value="ECO:0007669"/>
    <property type="project" value="InterPro"/>
</dbReference>
<dbReference type="OrthoDB" id="190201at2759"/>
<dbReference type="InterPro" id="IPR002410">
    <property type="entry name" value="Peptidase_S33"/>
</dbReference>
<dbReference type="Proteomes" id="UP000620124">
    <property type="component" value="Unassembled WGS sequence"/>
</dbReference>
<dbReference type="SUPFAM" id="SSF53474">
    <property type="entry name" value="alpha/beta-Hydrolases"/>
    <property type="match status" value="1"/>
</dbReference>
<keyword evidence="2" id="KW-0378">Hydrolase</keyword>
<dbReference type="InterPro" id="IPR029058">
    <property type="entry name" value="AB_hydrolase_fold"/>
</dbReference>
<sequence length="311" mass="35000">MYHLPTSSMAGLEPSTGKLDFIVGSETFETAYKVFGDLKSATRPLLVLHGGPGIPHQYLLSFAQLSAQGIPVIFYDQVGCGLSTHLPKKPKEFWTVEFFMKELDNVLAHFKIHDDFDLVGHSWGGMLAASYVISRNPRGLKRLILADAPASMELWSVGTNTLLQGFPEQFREMLKKHELAGTTDSKEYQAGIQQFNEKHLCRVQPWPQDLLSAFEALEADATVYSTMIGPSEFNITGTMREWSVVDNIHKISVPTFLLNGRYDDAQDVGVVPFFERIPKVKWVQFAESSHMPFFEEPERFLQVVGDFLVGH</sequence>
<protein>
    <submittedName>
        <fullName evidence="4">Proline-specific peptidase</fullName>
    </submittedName>
</protein>
<comment type="caution">
    <text evidence="4">The sequence shown here is derived from an EMBL/GenBank/DDBJ whole genome shotgun (WGS) entry which is preliminary data.</text>
</comment>
<dbReference type="Pfam" id="PF00561">
    <property type="entry name" value="Abhydrolase_1"/>
    <property type="match status" value="1"/>
</dbReference>
<feature type="domain" description="AB hydrolase-1" evidence="3">
    <location>
        <begin position="44"/>
        <end position="297"/>
    </location>
</feature>
<comment type="similarity">
    <text evidence="1">Belongs to the peptidase S33 family.</text>
</comment>
<organism evidence="4 5">
    <name type="scientific">Mycena venus</name>
    <dbReference type="NCBI Taxonomy" id="2733690"/>
    <lineage>
        <taxon>Eukaryota</taxon>
        <taxon>Fungi</taxon>
        <taxon>Dikarya</taxon>
        <taxon>Basidiomycota</taxon>
        <taxon>Agaricomycotina</taxon>
        <taxon>Agaricomycetes</taxon>
        <taxon>Agaricomycetidae</taxon>
        <taxon>Agaricales</taxon>
        <taxon>Marasmiineae</taxon>
        <taxon>Mycenaceae</taxon>
        <taxon>Mycena</taxon>
    </lineage>
</organism>
<dbReference type="EMBL" id="JACAZI010000007">
    <property type="protein sequence ID" value="KAF7356098.1"/>
    <property type="molecule type" value="Genomic_DNA"/>
</dbReference>
<evidence type="ECO:0000313" key="4">
    <source>
        <dbReference type="EMBL" id="KAF7356098.1"/>
    </source>
</evidence>
<keyword evidence="5" id="KW-1185">Reference proteome</keyword>
<dbReference type="InterPro" id="IPR000073">
    <property type="entry name" value="AB_hydrolase_1"/>
</dbReference>
<evidence type="ECO:0000256" key="1">
    <source>
        <dbReference type="ARBA" id="ARBA00010088"/>
    </source>
</evidence>
<proteinExistence type="inferred from homology"/>
<dbReference type="AlphaFoldDB" id="A0A8H7D2A1"/>
<accession>A0A8H7D2A1</accession>
<dbReference type="GO" id="GO:0016020">
    <property type="term" value="C:membrane"/>
    <property type="evidence" value="ECO:0007669"/>
    <property type="project" value="TreeGrafter"/>
</dbReference>
<evidence type="ECO:0000259" key="3">
    <source>
        <dbReference type="Pfam" id="PF00561"/>
    </source>
</evidence>
<gene>
    <name evidence="4" type="ORF">MVEN_00939800</name>
</gene>
<evidence type="ECO:0000313" key="5">
    <source>
        <dbReference type="Proteomes" id="UP000620124"/>
    </source>
</evidence>
<dbReference type="PANTHER" id="PTHR43798">
    <property type="entry name" value="MONOACYLGLYCEROL LIPASE"/>
    <property type="match status" value="1"/>
</dbReference>
<dbReference type="PANTHER" id="PTHR43798:SF31">
    <property type="entry name" value="AB HYDROLASE SUPERFAMILY PROTEIN YCLE"/>
    <property type="match status" value="1"/>
</dbReference>
<dbReference type="GO" id="GO:0006508">
    <property type="term" value="P:proteolysis"/>
    <property type="evidence" value="ECO:0007669"/>
    <property type="project" value="InterPro"/>
</dbReference>
<dbReference type="Gene3D" id="3.40.50.1820">
    <property type="entry name" value="alpha/beta hydrolase"/>
    <property type="match status" value="1"/>
</dbReference>
<name>A0A8H7D2A1_9AGAR</name>